<dbReference type="PANTHER" id="PTHR18964">
    <property type="entry name" value="ROK (REPRESSOR, ORF, KINASE) FAMILY"/>
    <property type="match status" value="1"/>
</dbReference>
<dbReference type="PANTHER" id="PTHR18964:SF149">
    <property type="entry name" value="BIFUNCTIONAL UDP-N-ACETYLGLUCOSAMINE 2-EPIMERASE_N-ACETYLMANNOSAMINE KINASE"/>
    <property type="match status" value="1"/>
</dbReference>
<evidence type="ECO:0000256" key="1">
    <source>
        <dbReference type="ARBA" id="ARBA00006479"/>
    </source>
</evidence>
<dbReference type="InterPro" id="IPR043129">
    <property type="entry name" value="ATPase_NBD"/>
</dbReference>
<protein>
    <submittedName>
        <fullName evidence="2">ROK family protein</fullName>
    </submittedName>
</protein>
<reference evidence="2 3" key="1">
    <citation type="submission" date="2024-03" db="EMBL/GenBank/DDBJ databases">
        <title>Draft genome sequence of Klenkia terrae.</title>
        <authorList>
            <person name="Duangmal K."/>
            <person name="Chantavorakit T."/>
        </authorList>
    </citation>
    <scope>NUCLEOTIDE SEQUENCE [LARGE SCALE GENOMIC DNA]</scope>
    <source>
        <strain evidence="2 3">JCM 17786</strain>
    </source>
</reference>
<dbReference type="InterPro" id="IPR000600">
    <property type="entry name" value="ROK"/>
</dbReference>
<organism evidence="2 3">
    <name type="scientific">Klenkia terrae</name>
    <dbReference type="NCBI Taxonomy" id="1052259"/>
    <lineage>
        <taxon>Bacteria</taxon>
        <taxon>Bacillati</taxon>
        <taxon>Actinomycetota</taxon>
        <taxon>Actinomycetes</taxon>
        <taxon>Geodermatophilales</taxon>
        <taxon>Geodermatophilaceae</taxon>
        <taxon>Klenkia</taxon>
    </lineage>
</organism>
<dbReference type="Gene3D" id="3.30.420.40">
    <property type="match status" value="2"/>
</dbReference>
<comment type="caution">
    <text evidence="2">The sequence shown here is derived from an EMBL/GenBank/DDBJ whole genome shotgun (WGS) entry which is preliminary data.</text>
</comment>
<dbReference type="RefSeq" id="WP_225232138.1">
    <property type="nucleotide sequence ID" value="NZ_JBAPLV010000007.1"/>
</dbReference>
<sequence length="318" mass="31290">MNAVLGLDVGGTTTKALVVATDGTVLHEERRPTAHATDPLPGLAAELDRLTALAADRGAAVVGAGVVTPGLIEESTGTVRYASNLGWRDLPLRAGLQERVAVPVTTGHDVRAAGLAEQLLGAATGVADVLLLTIGTGIASALVSGGRALTGGTGAAGEVGHAPVRPGGELCPCGQRGCLEVYASGAGVARRYGARTGTAFSAAEVVGRLGSDAVAREVWADATSALADALVTATLLLDPSVVVLGGGLTAAGADLLDPVRAGLAAGLTWRPPPPVHLTGLGPLAGCLGAAALAMTHAGLGDHLAGWARGRRPVPTGTG</sequence>
<evidence type="ECO:0000313" key="3">
    <source>
        <dbReference type="Proteomes" id="UP001373496"/>
    </source>
</evidence>
<dbReference type="SUPFAM" id="SSF53067">
    <property type="entry name" value="Actin-like ATPase domain"/>
    <property type="match status" value="1"/>
</dbReference>
<dbReference type="EMBL" id="JBAPLV010000007">
    <property type="protein sequence ID" value="MEI4278546.1"/>
    <property type="molecule type" value="Genomic_DNA"/>
</dbReference>
<name>A0ABU8E4H7_9ACTN</name>
<dbReference type="Proteomes" id="UP001373496">
    <property type="component" value="Unassembled WGS sequence"/>
</dbReference>
<comment type="similarity">
    <text evidence="1">Belongs to the ROK (NagC/XylR) family.</text>
</comment>
<accession>A0ABU8E4H7</accession>
<dbReference type="Pfam" id="PF00480">
    <property type="entry name" value="ROK"/>
    <property type="match status" value="1"/>
</dbReference>
<evidence type="ECO:0000313" key="2">
    <source>
        <dbReference type="EMBL" id="MEI4278546.1"/>
    </source>
</evidence>
<proteinExistence type="inferred from homology"/>
<gene>
    <name evidence="2" type="ORF">UXQ13_08720</name>
</gene>
<keyword evidence="3" id="KW-1185">Reference proteome</keyword>